<gene>
    <name evidence="2" type="ORF">EX30DRAFT_251655</name>
</gene>
<dbReference type="InParanoid" id="A0A4S2MY19"/>
<dbReference type="EMBL" id="ML220118">
    <property type="protein sequence ID" value="TGZ81632.1"/>
    <property type="molecule type" value="Genomic_DNA"/>
</dbReference>
<evidence type="ECO:0000313" key="3">
    <source>
        <dbReference type="Proteomes" id="UP000298138"/>
    </source>
</evidence>
<accession>A0A4S2MY19</accession>
<keyword evidence="3" id="KW-1185">Reference proteome</keyword>
<dbReference type="AlphaFoldDB" id="A0A4S2MY19"/>
<dbReference type="STRING" id="341454.A0A4S2MY19"/>
<organism evidence="2 3">
    <name type="scientific">Ascodesmis nigricans</name>
    <dbReference type="NCBI Taxonomy" id="341454"/>
    <lineage>
        <taxon>Eukaryota</taxon>
        <taxon>Fungi</taxon>
        <taxon>Dikarya</taxon>
        <taxon>Ascomycota</taxon>
        <taxon>Pezizomycotina</taxon>
        <taxon>Pezizomycetes</taxon>
        <taxon>Pezizales</taxon>
        <taxon>Ascodesmidaceae</taxon>
        <taxon>Ascodesmis</taxon>
    </lineage>
</organism>
<protein>
    <recommendedName>
        <fullName evidence="1">DUF7582 domain-containing protein</fullName>
    </recommendedName>
</protein>
<evidence type="ECO:0000259" key="1">
    <source>
        <dbReference type="Pfam" id="PF24483"/>
    </source>
</evidence>
<sequence length="288" mass="32684">MMSHIFPTKSALPVFDIEMTQKQMTEALELVSSDLKRSGQHIHLISGSSALPCMLFGAATHVRSMSIMRVSELVPKASDCLARSVKRASKKFGLGANWFNTSLESDIPPALREIVTYRSLIQNDVVFSSEGLTIIAIDHAYALKVHLAERFYNRTSLIEALHLLQRIVYISRGRPLTRGYIRRCYPEIDVSDSMLLRLNAEYEAEFNDRGVVGVNDEFLGWRREGMTPSAEMEEYRKELQAMLERESADSYYFSDEKAPTTKEIPLGRCSEVANIFMEKKHLFAAFAQ</sequence>
<dbReference type="Pfam" id="PF24483">
    <property type="entry name" value="DUF7582"/>
    <property type="match status" value="1"/>
</dbReference>
<feature type="domain" description="DUF7582" evidence="1">
    <location>
        <begin position="20"/>
        <end position="208"/>
    </location>
</feature>
<dbReference type="InterPro" id="IPR056004">
    <property type="entry name" value="DUF7582"/>
</dbReference>
<name>A0A4S2MY19_9PEZI</name>
<dbReference type="Proteomes" id="UP000298138">
    <property type="component" value="Unassembled WGS sequence"/>
</dbReference>
<reference evidence="2 3" key="1">
    <citation type="submission" date="2019-04" db="EMBL/GenBank/DDBJ databases">
        <title>Comparative genomics and transcriptomics to analyze fruiting body development in filamentous ascomycetes.</title>
        <authorList>
            <consortium name="DOE Joint Genome Institute"/>
            <person name="Lutkenhaus R."/>
            <person name="Traeger S."/>
            <person name="Breuer J."/>
            <person name="Kuo A."/>
            <person name="Lipzen A."/>
            <person name="Pangilinan J."/>
            <person name="Dilworth D."/>
            <person name="Sandor L."/>
            <person name="Poggeler S."/>
            <person name="Barry K."/>
            <person name="Grigoriev I.V."/>
            <person name="Nowrousian M."/>
        </authorList>
    </citation>
    <scope>NUCLEOTIDE SEQUENCE [LARGE SCALE GENOMIC DNA]</scope>
    <source>
        <strain evidence="2 3">CBS 389.68</strain>
    </source>
</reference>
<proteinExistence type="predicted"/>
<evidence type="ECO:0000313" key="2">
    <source>
        <dbReference type="EMBL" id="TGZ81632.1"/>
    </source>
</evidence>
<dbReference type="OrthoDB" id="5350192at2759"/>